<evidence type="ECO:0000259" key="1">
    <source>
        <dbReference type="Pfam" id="PF24216"/>
    </source>
</evidence>
<dbReference type="InterPro" id="IPR055858">
    <property type="entry name" value="DUF7435"/>
</dbReference>
<gene>
    <name evidence="2" type="primary">85</name>
    <name evidence="2" type="ORF">PERSEUS_85</name>
</gene>
<dbReference type="Pfam" id="PF24216">
    <property type="entry name" value="DUF7435"/>
    <property type="match status" value="1"/>
</dbReference>
<name>G3LX44_9CAUD</name>
<dbReference type="Proteomes" id="UP000008526">
    <property type="component" value="Segment"/>
</dbReference>
<keyword evidence="3" id="KW-1185">Reference proteome</keyword>
<dbReference type="EMBL" id="JN572689">
    <property type="protein sequence ID" value="AEM91682.1"/>
    <property type="molecule type" value="Genomic_DNA"/>
</dbReference>
<dbReference type="RefSeq" id="YP_009016071.1">
    <property type="nucleotide sequence ID" value="NC_023720.1"/>
</dbReference>
<dbReference type="KEGG" id="vg:18563958"/>
<organism evidence="2 3">
    <name type="scientific">Mycobacterium phage Perseus</name>
    <dbReference type="NCBI Taxonomy" id="2922996"/>
    <lineage>
        <taxon>Viruses</taxon>
        <taxon>Duplodnaviria</taxon>
        <taxon>Heunggongvirae</taxon>
        <taxon>Uroviricota</taxon>
        <taxon>Caudoviricetes</taxon>
        <taxon>Fromanvirus</taxon>
        <taxon>Fromanvirus perseus</taxon>
    </lineage>
</organism>
<proteinExistence type="predicted"/>
<protein>
    <recommendedName>
        <fullName evidence="1">DUF7435 domain-containing protein</fullName>
    </recommendedName>
</protein>
<reference evidence="2 3" key="1">
    <citation type="journal article" date="2012" name="J. Virol.">
        <title>Complete Genome Sequences of 138 Mycobacteriophages.</title>
        <authorList>
            <consortium name="the Science Education Alliance Phage Hunters Advancing Genomics and Evolutionary Science Program"/>
            <consortium name="the KwaZulu-Natal Research Institute for Tuberculosis and HIV Mycobacterial Genetics Course Students"/>
            <consortium name="the Phage Hunters Integrating Research and Education Program"/>
            <person name="Hatfull G.F."/>
        </authorList>
    </citation>
    <scope>NUCLEOTIDE SEQUENCE [LARGE SCALE GENOMIC DNA]</scope>
</reference>
<sequence length="73" mass="8660">MSAMSRIATTLELDWHEQEDGYYHRSGKWALVWPQVGEDLGLFFNPTRAENGWIFQRRTDLISAVDYVERIER</sequence>
<evidence type="ECO:0000313" key="2">
    <source>
        <dbReference type="EMBL" id="AEM91682.1"/>
    </source>
</evidence>
<accession>G3LX44</accession>
<dbReference type="GeneID" id="18563958"/>
<feature type="domain" description="DUF7435" evidence="1">
    <location>
        <begin position="1"/>
        <end position="72"/>
    </location>
</feature>
<evidence type="ECO:0000313" key="3">
    <source>
        <dbReference type="Proteomes" id="UP000008526"/>
    </source>
</evidence>